<organism evidence="1 2">
    <name type="scientific">Fodinibius roseus</name>
    <dbReference type="NCBI Taxonomy" id="1194090"/>
    <lineage>
        <taxon>Bacteria</taxon>
        <taxon>Pseudomonadati</taxon>
        <taxon>Balneolota</taxon>
        <taxon>Balneolia</taxon>
        <taxon>Balneolales</taxon>
        <taxon>Balneolaceae</taxon>
        <taxon>Fodinibius</taxon>
    </lineage>
</organism>
<sequence>MAEKVKKFEEMIENPTAHQLKSYYDAKEKACIDAMKSTRSKNPHNKGSNLAEFWDYVYEQFYEIQ</sequence>
<dbReference type="EMBL" id="FQUS01000006">
    <property type="protein sequence ID" value="SHF18165.1"/>
    <property type="molecule type" value="Genomic_DNA"/>
</dbReference>
<evidence type="ECO:0000313" key="1">
    <source>
        <dbReference type="EMBL" id="SHF18165.1"/>
    </source>
</evidence>
<evidence type="ECO:0000313" key="2">
    <source>
        <dbReference type="Proteomes" id="UP000184041"/>
    </source>
</evidence>
<dbReference type="AlphaFoldDB" id="A0A1M4ZJM3"/>
<accession>A0A1M4ZJM3</accession>
<proteinExistence type="predicted"/>
<dbReference type="Proteomes" id="UP000184041">
    <property type="component" value="Unassembled WGS sequence"/>
</dbReference>
<dbReference type="RefSeq" id="WP_073061366.1">
    <property type="nucleotide sequence ID" value="NZ_FQUS01000006.1"/>
</dbReference>
<dbReference type="OrthoDB" id="1524971at2"/>
<name>A0A1M4ZJM3_9BACT</name>
<gene>
    <name evidence="1" type="ORF">SAMN05443144_10650</name>
</gene>
<reference evidence="1 2" key="1">
    <citation type="submission" date="2016-11" db="EMBL/GenBank/DDBJ databases">
        <authorList>
            <person name="Jaros S."/>
            <person name="Januszkiewicz K."/>
            <person name="Wedrychowicz H."/>
        </authorList>
    </citation>
    <scope>NUCLEOTIDE SEQUENCE [LARGE SCALE GENOMIC DNA]</scope>
    <source>
        <strain evidence="1 2">DSM 21986</strain>
    </source>
</reference>
<keyword evidence="2" id="KW-1185">Reference proteome</keyword>
<protein>
    <submittedName>
        <fullName evidence="1">Uncharacterized protein</fullName>
    </submittedName>
</protein>